<name>A0ABD7GN87_9ENTR</name>
<reference evidence="1 2" key="1">
    <citation type="submission" date="2018-07" db="EMBL/GenBank/DDBJ databases">
        <title>The use of a cohorting ward and systematic surveillance cultures for the control of a Klebsiella pneumoniae carbapenemase (KPC)-producing Enterobacteriaceae outbreak.</title>
        <authorList>
            <person name="Doi Y."/>
        </authorList>
    </citation>
    <scope>NUCLEOTIDE SEQUENCE [LARGE SCALE GENOMIC DNA]</scope>
    <source>
        <strain evidence="1 2">1-RC-17-04017</strain>
    </source>
</reference>
<comment type="caution">
    <text evidence="1">The sequence shown here is derived from an EMBL/GenBank/DDBJ whole genome shotgun (WGS) entry which is preliminary data.</text>
</comment>
<evidence type="ECO:0000313" key="2">
    <source>
        <dbReference type="Proteomes" id="UP000255291"/>
    </source>
</evidence>
<dbReference type="GO" id="GO:0006508">
    <property type="term" value="P:proteolysis"/>
    <property type="evidence" value="ECO:0007669"/>
    <property type="project" value="UniProtKB-KW"/>
</dbReference>
<dbReference type="GO" id="GO:0008233">
    <property type="term" value="F:peptidase activity"/>
    <property type="evidence" value="ECO:0007669"/>
    <property type="project" value="UniProtKB-KW"/>
</dbReference>
<organism evidence="1 2">
    <name type="scientific">Enterobacter roggenkampii</name>
    <dbReference type="NCBI Taxonomy" id="1812935"/>
    <lineage>
        <taxon>Bacteria</taxon>
        <taxon>Pseudomonadati</taxon>
        <taxon>Pseudomonadota</taxon>
        <taxon>Gammaproteobacteria</taxon>
        <taxon>Enterobacterales</taxon>
        <taxon>Enterobacteriaceae</taxon>
        <taxon>Enterobacter</taxon>
        <taxon>Enterobacter cloacae complex</taxon>
    </lineage>
</organism>
<keyword evidence="1" id="KW-0645">Protease</keyword>
<feature type="non-terminal residue" evidence="1">
    <location>
        <position position="1"/>
    </location>
</feature>
<keyword evidence="1" id="KW-0378">Hydrolase</keyword>
<evidence type="ECO:0000313" key="1">
    <source>
        <dbReference type="EMBL" id="RDT46536.1"/>
    </source>
</evidence>
<proteinExistence type="predicted"/>
<dbReference type="Proteomes" id="UP000255291">
    <property type="component" value="Unassembled WGS sequence"/>
</dbReference>
<dbReference type="RefSeq" id="WP_205744112.1">
    <property type="nucleotide sequence ID" value="NZ_QRBW01000570.1"/>
</dbReference>
<gene>
    <name evidence="1" type="ORF">DXF87_26985</name>
</gene>
<dbReference type="EMBL" id="QRBW01000570">
    <property type="protein sequence ID" value="RDT46536.1"/>
    <property type="molecule type" value="Genomic_DNA"/>
</dbReference>
<dbReference type="AlphaFoldDB" id="A0ABD7GN87"/>
<sequence length="69" mass="7978">LNYYQYQLKGISFLPRHQGGAYPQMPYEEITEKQYVSMMSSYKELDLRSVIGGEEAKAARFCSNDTCEI</sequence>
<accession>A0ABD7GN87</accession>
<protein>
    <submittedName>
        <fullName evidence="1">Fused protease/ribonucleoside-triphosphate reductase</fullName>
    </submittedName>
</protein>